<reference evidence="5" key="1">
    <citation type="submission" date="2009-01" db="EMBL/GenBank/DDBJ databases">
        <title>Complete sequence of chromosome Cyanothece sp. PCC 7425.</title>
        <authorList>
            <consortium name="US DOE Joint Genome Institute"/>
            <person name="Lucas S."/>
            <person name="Copeland A."/>
            <person name="Lapidus A."/>
            <person name="Glavina del Rio T."/>
            <person name="Dalin E."/>
            <person name="Tice H."/>
            <person name="Bruce D."/>
            <person name="Goodwin L."/>
            <person name="Pitluck S."/>
            <person name="Sims D."/>
            <person name="Meineke L."/>
            <person name="Brettin T."/>
            <person name="Detter J.C."/>
            <person name="Han C."/>
            <person name="Larimer F."/>
            <person name="Land M."/>
            <person name="Hauser L."/>
            <person name="Kyrpides N."/>
            <person name="Ovchinnikova G."/>
            <person name="Liberton M."/>
            <person name="Stoeckel J."/>
            <person name="Banerjee A."/>
            <person name="Singh A."/>
            <person name="Page L."/>
            <person name="Sato H."/>
            <person name="Zhao L."/>
            <person name="Sherman L."/>
            <person name="Pakrasi H."/>
            <person name="Richardson P."/>
        </authorList>
    </citation>
    <scope>NUCLEOTIDE SEQUENCE</scope>
    <source>
        <strain evidence="5">PCC 7425</strain>
    </source>
</reference>
<keyword evidence="3 5" id="KW-0808">Transferase</keyword>
<dbReference type="UniPathway" id="UPA00241">
    <property type="reaction ID" value="UER00356"/>
</dbReference>
<evidence type="ECO:0000256" key="2">
    <source>
        <dbReference type="ARBA" id="ARBA00022840"/>
    </source>
</evidence>
<keyword evidence="1 3" id="KW-0547">Nucleotide-binding</keyword>
<dbReference type="GO" id="GO:0005524">
    <property type="term" value="F:ATP binding"/>
    <property type="evidence" value="ECO:0007669"/>
    <property type="project" value="UniProtKB-UniRule"/>
</dbReference>
<comment type="pathway">
    <text evidence="3">Cofactor biosynthesis; coenzyme A biosynthesis; CoA from (R)-pantothenate: step 5/5.</text>
</comment>
<dbReference type="GO" id="GO:0004140">
    <property type="term" value="F:dephospho-CoA kinase activity"/>
    <property type="evidence" value="ECO:0007669"/>
    <property type="project" value="UniProtKB-UniRule"/>
</dbReference>
<dbReference type="STRING" id="395961.Cyan7425_3790"/>
<dbReference type="PANTHER" id="PTHR10695:SF46">
    <property type="entry name" value="BIFUNCTIONAL COENZYME A SYNTHASE-RELATED"/>
    <property type="match status" value="1"/>
</dbReference>
<protein>
    <recommendedName>
        <fullName evidence="3 4">Dephospho-CoA kinase</fullName>
        <ecNumber evidence="3 4">2.7.1.24</ecNumber>
    </recommendedName>
    <alternativeName>
        <fullName evidence="3">Dephosphocoenzyme A kinase</fullName>
    </alternativeName>
</protein>
<dbReference type="AlphaFoldDB" id="B8HTM8"/>
<dbReference type="NCBIfam" id="TIGR00152">
    <property type="entry name" value="dephospho-CoA kinase"/>
    <property type="match status" value="1"/>
</dbReference>
<dbReference type="InterPro" id="IPR027417">
    <property type="entry name" value="P-loop_NTPase"/>
</dbReference>
<keyword evidence="3 5" id="KW-0418">Kinase</keyword>
<accession>B8HTM8</accession>
<evidence type="ECO:0000256" key="3">
    <source>
        <dbReference type="HAMAP-Rule" id="MF_00376"/>
    </source>
</evidence>
<dbReference type="InterPro" id="IPR001977">
    <property type="entry name" value="Depp_CoAkinase"/>
</dbReference>
<keyword evidence="3" id="KW-0173">Coenzyme A biosynthesis</keyword>
<keyword evidence="2 3" id="KW-0067">ATP-binding</keyword>
<sequence length="203" mass="22327">MEMAAAGQRIIGLTGGIATGKSTVANYLKTTYGVPLLDADLYARQVVEPGSLVWQAIVQRYGRQIALADGQLDRVRLGEIIFSQPAERLWLEAQIHPQVRDRLQQDSQALSAEPALVMVIPLLFEARMTDLVTEIWVVTCPATQQLERLIARNALTPLQAQARINSQMPLEQKVAAADIVLNNSSTPAALFQQVDRAWQRGSA</sequence>
<organism evidence="5">
    <name type="scientific">Cyanothece sp. (strain PCC 7425 / ATCC 29141)</name>
    <dbReference type="NCBI Taxonomy" id="395961"/>
    <lineage>
        <taxon>Bacteria</taxon>
        <taxon>Bacillati</taxon>
        <taxon>Cyanobacteriota</taxon>
        <taxon>Cyanophyceae</taxon>
        <taxon>Gomontiellales</taxon>
        <taxon>Cyanothecaceae</taxon>
        <taxon>Cyanothece</taxon>
    </lineage>
</organism>
<evidence type="ECO:0000313" key="5">
    <source>
        <dbReference type="EMBL" id="ACL46109.1"/>
    </source>
</evidence>
<evidence type="ECO:0000256" key="1">
    <source>
        <dbReference type="ARBA" id="ARBA00022741"/>
    </source>
</evidence>
<comment type="function">
    <text evidence="3">Catalyzes the phosphorylation of the 3'-hydroxyl group of dephosphocoenzyme A to form coenzyme A.</text>
</comment>
<keyword evidence="3" id="KW-0963">Cytoplasm</keyword>
<dbReference type="Pfam" id="PF01121">
    <property type="entry name" value="CoaE"/>
    <property type="match status" value="1"/>
</dbReference>
<dbReference type="EC" id="2.7.1.24" evidence="3 4"/>
<dbReference type="PROSITE" id="PS51219">
    <property type="entry name" value="DPCK"/>
    <property type="match status" value="1"/>
</dbReference>
<dbReference type="CDD" id="cd02022">
    <property type="entry name" value="DPCK"/>
    <property type="match status" value="1"/>
</dbReference>
<dbReference type="GO" id="GO:0015937">
    <property type="term" value="P:coenzyme A biosynthetic process"/>
    <property type="evidence" value="ECO:0007669"/>
    <property type="project" value="UniProtKB-UniRule"/>
</dbReference>
<evidence type="ECO:0000256" key="4">
    <source>
        <dbReference type="NCBIfam" id="TIGR00152"/>
    </source>
</evidence>
<gene>
    <name evidence="3" type="primary">coaE</name>
    <name evidence="5" type="ordered locus">Cyan7425_3790</name>
</gene>
<dbReference type="HOGENOM" id="CLU_057180_0_0_3"/>
<comment type="subcellular location">
    <subcellularLocation>
        <location evidence="3">Cytoplasm</location>
    </subcellularLocation>
</comment>
<dbReference type="eggNOG" id="COG0237">
    <property type="taxonomic scope" value="Bacteria"/>
</dbReference>
<comment type="similarity">
    <text evidence="3">Belongs to the CoaE family.</text>
</comment>
<dbReference type="PANTHER" id="PTHR10695">
    <property type="entry name" value="DEPHOSPHO-COA KINASE-RELATED"/>
    <property type="match status" value="1"/>
</dbReference>
<proteinExistence type="inferred from homology"/>
<dbReference type="GO" id="GO:0005737">
    <property type="term" value="C:cytoplasm"/>
    <property type="evidence" value="ECO:0007669"/>
    <property type="project" value="UniProtKB-SubCell"/>
</dbReference>
<dbReference type="SUPFAM" id="SSF52540">
    <property type="entry name" value="P-loop containing nucleoside triphosphate hydrolases"/>
    <property type="match status" value="1"/>
</dbReference>
<dbReference type="HAMAP" id="MF_00376">
    <property type="entry name" value="Dephospho_CoA_kinase"/>
    <property type="match status" value="1"/>
</dbReference>
<feature type="binding site" evidence="3">
    <location>
        <begin position="18"/>
        <end position="23"/>
    </location>
    <ligand>
        <name>ATP</name>
        <dbReference type="ChEBI" id="CHEBI:30616"/>
    </ligand>
</feature>
<dbReference type="EMBL" id="CP001344">
    <property type="protein sequence ID" value="ACL46109.1"/>
    <property type="molecule type" value="Genomic_DNA"/>
</dbReference>
<dbReference type="Gene3D" id="3.40.50.300">
    <property type="entry name" value="P-loop containing nucleotide triphosphate hydrolases"/>
    <property type="match status" value="1"/>
</dbReference>
<dbReference type="KEGG" id="cyn:Cyan7425_3790"/>
<comment type="catalytic activity">
    <reaction evidence="3">
        <text>3'-dephospho-CoA + ATP = ADP + CoA + H(+)</text>
        <dbReference type="Rhea" id="RHEA:18245"/>
        <dbReference type="ChEBI" id="CHEBI:15378"/>
        <dbReference type="ChEBI" id="CHEBI:30616"/>
        <dbReference type="ChEBI" id="CHEBI:57287"/>
        <dbReference type="ChEBI" id="CHEBI:57328"/>
        <dbReference type="ChEBI" id="CHEBI:456216"/>
        <dbReference type="EC" id="2.7.1.24"/>
    </reaction>
</comment>
<name>B8HTM8_CYAP4</name>